<keyword evidence="5" id="KW-0378">Hydrolase</keyword>
<dbReference type="InterPro" id="IPR012847">
    <property type="entry name" value="Sucrose_phosphatase_pln/cyn"/>
</dbReference>
<dbReference type="InterPro" id="IPR006379">
    <property type="entry name" value="HAD-SF_hydro_IIB"/>
</dbReference>
<comment type="pathway">
    <text evidence="2">Glycan biosynthesis; sucrose biosynthesis; sucrose from D-fructose 6-phosphate and UDP-alpha-D-glucose: step 2/2.</text>
</comment>
<dbReference type="NCBIfam" id="TIGR01485">
    <property type="entry name" value="SPP_plant-cyano"/>
    <property type="match status" value="1"/>
</dbReference>
<evidence type="ECO:0000313" key="8">
    <source>
        <dbReference type="EMBL" id="VEP13328.1"/>
    </source>
</evidence>
<reference evidence="8 9" key="1">
    <citation type="submission" date="2019-01" db="EMBL/GenBank/DDBJ databases">
        <authorList>
            <person name="Brito A."/>
        </authorList>
    </citation>
    <scope>NUCLEOTIDE SEQUENCE [LARGE SCALE GENOMIC DNA]</scope>
    <source>
        <strain evidence="8">1</strain>
    </source>
</reference>
<dbReference type="InterPro" id="IPR036412">
    <property type="entry name" value="HAD-like_sf"/>
</dbReference>
<feature type="domain" description="Sucrose phosphatase-like" evidence="7">
    <location>
        <begin position="3"/>
        <end position="246"/>
    </location>
</feature>
<dbReference type="EMBL" id="CAACVJ010000106">
    <property type="protein sequence ID" value="VEP13328.1"/>
    <property type="molecule type" value="Genomic_DNA"/>
</dbReference>
<dbReference type="NCBIfam" id="TIGR01484">
    <property type="entry name" value="HAD-SF-IIB"/>
    <property type="match status" value="1"/>
</dbReference>
<evidence type="ECO:0000256" key="6">
    <source>
        <dbReference type="ARBA" id="ARBA00048036"/>
    </source>
</evidence>
<evidence type="ECO:0000256" key="2">
    <source>
        <dbReference type="ARBA" id="ARBA00005070"/>
    </source>
</evidence>
<dbReference type="AlphaFoldDB" id="A0A563VPD1"/>
<evidence type="ECO:0000256" key="3">
    <source>
        <dbReference type="ARBA" id="ARBA00007211"/>
    </source>
</evidence>
<dbReference type="OrthoDB" id="7847955at2"/>
<evidence type="ECO:0000256" key="5">
    <source>
        <dbReference type="ARBA" id="ARBA00022801"/>
    </source>
</evidence>
<dbReference type="UniPathway" id="UPA00371">
    <property type="reaction ID" value="UER00546"/>
</dbReference>
<organism evidence="8 9">
    <name type="scientific">Hyella patelloides LEGE 07179</name>
    <dbReference type="NCBI Taxonomy" id="945734"/>
    <lineage>
        <taxon>Bacteria</taxon>
        <taxon>Bacillati</taxon>
        <taxon>Cyanobacteriota</taxon>
        <taxon>Cyanophyceae</taxon>
        <taxon>Pleurocapsales</taxon>
        <taxon>Hyellaceae</taxon>
        <taxon>Hyella</taxon>
    </lineage>
</organism>
<dbReference type="SUPFAM" id="SSF56784">
    <property type="entry name" value="HAD-like"/>
    <property type="match status" value="1"/>
</dbReference>
<dbReference type="NCBIfam" id="TIGR01482">
    <property type="entry name" value="SPP-subfamily"/>
    <property type="match status" value="1"/>
</dbReference>
<dbReference type="Gene3D" id="3.90.1070.10">
    <property type="match status" value="1"/>
</dbReference>
<dbReference type="GO" id="GO:0050307">
    <property type="term" value="F:sucrose-phosphate phosphatase activity"/>
    <property type="evidence" value="ECO:0007669"/>
    <property type="project" value="UniProtKB-EC"/>
</dbReference>
<evidence type="ECO:0000259" key="7">
    <source>
        <dbReference type="Pfam" id="PF05116"/>
    </source>
</evidence>
<accession>A0A563VPD1</accession>
<protein>
    <recommendedName>
        <fullName evidence="4">sucrose-phosphate phosphatase</fullName>
        <ecNumber evidence="4">3.1.3.24</ecNumber>
    </recommendedName>
</protein>
<dbReference type="PANTHER" id="PTHR46521">
    <property type="entry name" value="SUCROSE-PHOSPHATASE 2-RELATED"/>
    <property type="match status" value="1"/>
</dbReference>
<evidence type="ECO:0000313" key="9">
    <source>
        <dbReference type="Proteomes" id="UP000320055"/>
    </source>
</evidence>
<name>A0A563VPD1_9CYAN</name>
<dbReference type="Pfam" id="PF05116">
    <property type="entry name" value="S6PP"/>
    <property type="match status" value="1"/>
</dbReference>
<dbReference type="GO" id="GO:0005986">
    <property type="term" value="P:sucrose biosynthetic process"/>
    <property type="evidence" value="ECO:0007669"/>
    <property type="project" value="UniProtKB-UniPathway"/>
</dbReference>
<comment type="catalytic activity">
    <reaction evidence="6">
        <text>sucrose 6(F)-phosphate + H2O = sucrose + phosphate</text>
        <dbReference type="Rhea" id="RHEA:19289"/>
        <dbReference type="ChEBI" id="CHEBI:15377"/>
        <dbReference type="ChEBI" id="CHEBI:17992"/>
        <dbReference type="ChEBI" id="CHEBI:43474"/>
        <dbReference type="ChEBI" id="CHEBI:57723"/>
        <dbReference type="EC" id="3.1.3.24"/>
    </reaction>
</comment>
<dbReference type="PANTHER" id="PTHR46521:SF4">
    <property type="entry name" value="SUCROSE-PHOSPHATASE 2-RELATED"/>
    <property type="match status" value="1"/>
</dbReference>
<gene>
    <name evidence="8" type="ORF">H1P_1940014</name>
</gene>
<dbReference type="Gene3D" id="3.40.50.1000">
    <property type="entry name" value="HAD superfamily/HAD-like"/>
    <property type="match status" value="1"/>
</dbReference>
<comment type="cofactor">
    <cofactor evidence="1">
        <name>Mg(2+)</name>
        <dbReference type="ChEBI" id="CHEBI:18420"/>
    </cofactor>
</comment>
<evidence type="ECO:0000256" key="1">
    <source>
        <dbReference type="ARBA" id="ARBA00001946"/>
    </source>
</evidence>
<sequence length="249" mass="28215">MKPFLFVTDIDNTLIGDDRALKHLSQELAQHRQKYGTKIVYATERTLFSYGILAKDKSLLIPDALLTSVGTEIYFDAQTKTPDIQWSKILAQGWDRNKIVEIASQFPTLQSQPKSEQNPFKISYYLAKSVAEVTMRQLDTVLEAAGFELKFIYSSEQDFDILPRNGDKGLAVKFLRKKWQISSESTVTCGDCGKDIDLFRGTEKGIIVGNAKSELLHWYKENKCRSLYLAQTSCANGVLEGLKYFGFLK</sequence>
<dbReference type="InterPro" id="IPR006380">
    <property type="entry name" value="SPP-like_dom"/>
</dbReference>
<dbReference type="RefSeq" id="WP_144871592.1">
    <property type="nucleotide sequence ID" value="NZ_LR213944.1"/>
</dbReference>
<dbReference type="Proteomes" id="UP000320055">
    <property type="component" value="Unassembled WGS sequence"/>
</dbReference>
<keyword evidence="9" id="KW-1185">Reference proteome</keyword>
<dbReference type="InterPro" id="IPR023214">
    <property type="entry name" value="HAD_sf"/>
</dbReference>
<evidence type="ECO:0000256" key="4">
    <source>
        <dbReference type="ARBA" id="ARBA00013112"/>
    </source>
</evidence>
<dbReference type="GO" id="GO:0000287">
    <property type="term" value="F:magnesium ion binding"/>
    <property type="evidence" value="ECO:0007669"/>
    <property type="project" value="InterPro"/>
</dbReference>
<dbReference type="SFLD" id="SFLDS00003">
    <property type="entry name" value="Haloacid_Dehalogenase"/>
    <property type="match status" value="1"/>
</dbReference>
<dbReference type="EC" id="3.1.3.24" evidence="4"/>
<dbReference type="InterPro" id="IPR051518">
    <property type="entry name" value="Sucrose_Phosphatase"/>
</dbReference>
<proteinExistence type="inferred from homology"/>
<comment type="similarity">
    <text evidence="3">Belongs to the sucrose phosphatase family.</text>
</comment>
<dbReference type="SFLD" id="SFLDG01140">
    <property type="entry name" value="C2.B:_Phosphomannomutase_and_P"/>
    <property type="match status" value="1"/>
</dbReference>
<dbReference type="SFLD" id="SFLDG01141">
    <property type="entry name" value="C2.B.1:_Sucrose_Phosphatase_Li"/>
    <property type="match status" value="1"/>
</dbReference>